<evidence type="ECO:0000256" key="3">
    <source>
        <dbReference type="ARBA" id="ARBA00007380"/>
    </source>
</evidence>
<comment type="cofactor">
    <cofactor evidence="1">
        <name>pantetheine 4'-phosphate</name>
        <dbReference type="ChEBI" id="CHEBI:47942"/>
    </cofactor>
</comment>
<evidence type="ECO:0000256" key="2">
    <source>
        <dbReference type="ARBA" id="ARBA00005102"/>
    </source>
</evidence>
<dbReference type="InterPro" id="IPR009081">
    <property type="entry name" value="PP-bd_ACP"/>
</dbReference>
<dbReference type="GO" id="GO:0005737">
    <property type="term" value="C:cytoplasm"/>
    <property type="evidence" value="ECO:0007669"/>
    <property type="project" value="TreeGrafter"/>
</dbReference>
<dbReference type="InterPro" id="IPR025110">
    <property type="entry name" value="AMP-bd_C"/>
</dbReference>
<comment type="pathway">
    <text evidence="2">Siderophore biosynthesis; mycobactin biosynthesis.</text>
</comment>
<dbReference type="InterPro" id="IPR001242">
    <property type="entry name" value="Condensation_dom"/>
</dbReference>
<evidence type="ECO:0000259" key="10">
    <source>
        <dbReference type="PROSITE" id="PS50075"/>
    </source>
</evidence>
<proteinExistence type="inferred from homology"/>
<evidence type="ECO:0000256" key="4">
    <source>
        <dbReference type="ARBA" id="ARBA00016743"/>
    </source>
</evidence>
<dbReference type="Proteomes" id="UP000218377">
    <property type="component" value="Unassembled WGS sequence"/>
</dbReference>
<evidence type="ECO:0000256" key="9">
    <source>
        <dbReference type="SAM" id="MobiDB-lite"/>
    </source>
</evidence>
<dbReference type="PANTHER" id="PTHR45527">
    <property type="entry name" value="NONRIBOSOMAL PEPTIDE SYNTHETASE"/>
    <property type="match status" value="1"/>
</dbReference>
<dbReference type="InterPro" id="IPR006162">
    <property type="entry name" value="Ppantetheine_attach_site"/>
</dbReference>
<evidence type="ECO:0000256" key="8">
    <source>
        <dbReference type="ARBA" id="ARBA00033440"/>
    </source>
</evidence>
<dbReference type="NCBIfam" id="TIGR01733">
    <property type="entry name" value="AA-adenyl-dom"/>
    <property type="match status" value="2"/>
</dbReference>
<dbReference type="Gene3D" id="1.10.1200.10">
    <property type="entry name" value="ACP-like"/>
    <property type="match status" value="5"/>
</dbReference>
<dbReference type="Pfam" id="PF00501">
    <property type="entry name" value="AMP-binding"/>
    <property type="match status" value="2"/>
</dbReference>
<feature type="domain" description="Carrier" evidence="10">
    <location>
        <begin position="1101"/>
        <end position="1182"/>
    </location>
</feature>
<feature type="region of interest" description="Disordered" evidence="9">
    <location>
        <begin position="3231"/>
        <end position="3269"/>
    </location>
</feature>
<dbReference type="SUPFAM" id="SSF56801">
    <property type="entry name" value="Acetyl-CoA synthetase-like"/>
    <property type="match status" value="2"/>
</dbReference>
<dbReference type="InterPro" id="IPR042099">
    <property type="entry name" value="ANL_N_sf"/>
</dbReference>
<keyword evidence="7" id="KW-0436">Ligase</keyword>
<comment type="similarity">
    <text evidence="3">Belongs to the ATP-dependent AMP-binding enzyme family. MbtB subfamily.</text>
</comment>
<feature type="domain" description="Carrier" evidence="10">
    <location>
        <begin position="2703"/>
        <end position="2778"/>
    </location>
</feature>
<dbReference type="GO" id="GO:0031177">
    <property type="term" value="F:phosphopantetheine binding"/>
    <property type="evidence" value="ECO:0007669"/>
    <property type="project" value="InterPro"/>
</dbReference>
<organism evidence="11 12">
    <name type="scientific">Brevibacterium aurantiacum</name>
    <dbReference type="NCBI Taxonomy" id="273384"/>
    <lineage>
        <taxon>Bacteria</taxon>
        <taxon>Bacillati</taxon>
        <taxon>Actinomycetota</taxon>
        <taxon>Actinomycetes</taxon>
        <taxon>Micrococcales</taxon>
        <taxon>Brevibacteriaceae</taxon>
        <taxon>Brevibacterium</taxon>
    </lineage>
</organism>
<dbReference type="InterPro" id="IPR057737">
    <property type="entry name" value="Condensation_MtbB-like"/>
</dbReference>
<evidence type="ECO:0000256" key="5">
    <source>
        <dbReference type="ARBA" id="ARBA00022450"/>
    </source>
</evidence>
<dbReference type="EMBL" id="NRGX01000001">
    <property type="protein sequence ID" value="PCC16834.1"/>
    <property type="molecule type" value="Genomic_DNA"/>
</dbReference>
<dbReference type="FunFam" id="3.30.559.10:FF:000023">
    <property type="entry name" value="Non-ribosomal peptide synthetase"/>
    <property type="match status" value="2"/>
</dbReference>
<dbReference type="InterPro" id="IPR000873">
    <property type="entry name" value="AMP-dep_synth/lig_dom"/>
</dbReference>
<evidence type="ECO:0000313" key="12">
    <source>
        <dbReference type="Proteomes" id="UP000218377"/>
    </source>
</evidence>
<evidence type="ECO:0000313" key="11">
    <source>
        <dbReference type="EMBL" id="PCC16834.1"/>
    </source>
</evidence>
<protein>
    <recommendedName>
        <fullName evidence="4">Phenyloxazoline synthase MbtB</fullName>
    </recommendedName>
    <alternativeName>
        <fullName evidence="8">Mycobactin synthetase protein B</fullName>
    </alternativeName>
</protein>
<feature type="domain" description="Carrier" evidence="10">
    <location>
        <begin position="35"/>
        <end position="108"/>
    </location>
</feature>
<dbReference type="GO" id="GO:0043041">
    <property type="term" value="P:amino acid activation for nonribosomal peptide biosynthetic process"/>
    <property type="evidence" value="ECO:0007669"/>
    <property type="project" value="TreeGrafter"/>
</dbReference>
<sequence>MPQPACPEHPYTSRRSMSSNVDRAVPLGSSSEADARPSDIIADLIAARLGCDVRALSDDAEPLKLGLDSLGMMSVINQARRLGVSATFEQLAERPTFGAWRQLLDAPRAEPEAVDPAPPVSPGEPFDLALMQHAYWAGRDADMEFGGVATHLYNEFDGPCIDTDRLDRAVRLLLERHGMLRVAIGDDGRQRILPQPAWPGLTIHDLRDLDDAEQAAALERVRHEASHRQLDIASGQVFDVAVSLVSESRTRLHVNLDMIAADAASFRVLMADLATYYHDPDSVLPSLTYSFPQYLADRRQAEQSETHTREYAEARDWWQARLPTLPGAPDLPRLRQTPGRTPTRVQRLHHWLNPVERERLEHIARKHGVTPAMALATAFVEAIGGWATDPQFLLNLPLFDRADLHAQVPQLVGDFSSSVLLAADVTDRMPFAERAVRLQQELRAAIDHRAYPGVEVLRDLSRLAGGERVLAPVVYTSALNLGELFAPNVREVFGDPVWLVSQGPQVWLDAQATELDGGYLVNWDVREGFFAPGVAESMFGAYRDVLSQLVADDAAWQRPIDDLRPPAQAARHSAVNETGAPQRANILHEPFFRVAAECPDATALAWETAEGPASLSYGGLCEQALRVAGALDASGISAGDLVAVSLPKGPAQVAAVLGVLAAGGAYVPIGVDEPPARQTAIYRATPMVAVITDANAHLPEDLPGSPAIVRIADALEATPLSAARRSDPDGPAYVLFTSGSTGTPKGVEITHRGASNTIEDLNDRYEVGPTDAVLAVSALKFDLSVVDIFGLLSVGGTVVLPDEARRADPDAWMQLMTDTPITVWNTVPVLLDMLLTVAESSPPAARLVASLRLVMLGGDWVALDLPRRLARLAPGCRCVVLGGATEASIQSVLFDVNDIDPLWRSIPYGHPMRNQKVRVVDGQERDRPDWAAGELWIGGAGVHGRYRDNDELTAQKFVERDGHRWYRTGDLVRWRDSGELEILGRTDFQVKIAGNRIDLGEVESAVEQYPGVRRAVATVIDAEKRPRIRVLAVVDDPENHAPDLDATIRERAKKYLPEAMVPELIVSVTSLPLNSNGKVDRQRVAALLQEAAPSADVDGEPPQGPVEGAIAQVWSELLGITVSGRDDDFFRLGGDSLTATRSVARLRTYTLPGGVAIAECTISGLMRGRTVRGFALTLRTTQAGPRSENAVLRARPEARFERFALTPVQHAYLVGRDETLALGGIGANFYLELDGDRLDHERWENAWRHLAERHDMLRVTVRDGRQQVVEQMTVTELPRLTAPTLEAARTLLEPLRRRSFDLASEPPYAAMAVEYGPSARVRVGIVVDPIVFDGRSVKTLLSELAHLYDDPDFDLPPLGLTFRDYLTEVAVDPDDKARAEAYWDRVGPELPPAPLLPLASAPAALGRPRFARVAHRVPRARYRLLRERAALVGLTPSALLLTCYAQTLSRWSARPELTLNLTLFDRQPVHDDVDSVIGDFSSLLLLAHRPDGQDDLVNLARQVQDELARALEHRSVSAVEVQQRIALTEGITQAIFPVVFTSTLGIGGGLLDDAPGGFPAYADGASQTSQVWLDHQVVEQAGDLLLSWDSVEGLFPEGLVSAMFEAYLGLVDTFIDSADVDAIPADVALPAAQQDSRARVNAVPSLAPQANALHVEFFARAAKQPAAVALRWGLPGASESGSLTYGQLAERALRLARHLQQNGVRRGDAVAVSMPKGPDQVIAVLGTLAAGANYVPIGVNQPTARIERITRTVQPRLFLSSLPDLNDLAPLPEPSPTKASETAYTIFTSGSTGEPKGVQMSHRAAWNTIADINARFGITKADRVLSISALEFDLSVYDIFGLLTAGGEVICALEHQRRDPDEWHGLVRHHGVTVWNTVPQLLDMYVTAAAWHPDTSSSLRTAFVSGDWVPLDLAHRLAKSAPNARLIAMGGATEAGIWSNFYPVADGIDGWPSVPYGTPLGGQAFRVVDGVGRDCPDWVPGELWIGGDSLADGYFGDPQRTRERFPVVGGHRWYRTGDLGRYRSAGLLEFLGRDDGQVKVRGHRIELGEIETALRDHPDVVSAAAVVLRGTADRIAAAVVAPSADDERDADGGLNLDAIARHAAGLLAPTMRPDVVVELPAIPLTANGKLDRDVVATKILAITNAEPGAPASPEPSSRSDERVEQVAAVWAEVLSLPTLPAPSDSFFALGGDSLAATRVVARLRDAPSTGRALGGVGVGALFEHPVLADFAERLRPAISDAPPLQLEPDLAQRHEPFPLTDVQLAYLRGRAPGMPLGNIGTTYYLELSAESVDTGRWQQAWRRMIDRHDMLRVIVEGEQQRILPPEDLPAPPVSIGRADDEQSASARLHELLARSSFDLSTWPTFATALIRHPGGVRVGIAVDYLLLDGFSVQLLLTELAACYLDPETSLPELDVSFRDYVLAVDTSPADREASVSYWTDRLESLPQAPHLPVAVDPAQIDAPVFQRRAGRLEAEQWTQVKQWCRQAGVTPSSVLLACYSHVLSAFSARPELTLNLTLFDRSRVHPHIDRVLGDFTSLTLLEHRPTAEESLADAAQRLQRQLASDLDHRGVSALWVQRELARRTSPTEAAMPVVFTSTLGLSDDVLDRLRPPFPTFVGGASQTPQVWLDHQVMEQSGALLYHWDAVEGLFAPGLLDDMFEEYRRLLEQLPNADLSAVRTRTAESAPSLTTPVEVAAIDASPNGDATLSQDQVGAIWADVLAVAEVNTHDSFFALGGDSLLATRLIGRLLDAGATGVQVADIFTRPVLEDFYTGLATRTPRQDRRRRVVPNPAEMTEPFEATDVQRAYWVGRHSDLALGGVGAYYYSEFDGAKVDISRLEQAWNTLVRRHAELRSVFTPDGRQQFLPSDQTVLHVPHTQLDATTAPEAVNQELDTLRDRLSHRVLDPGRWPLFTVEAVTYHQLGQQRTRVGIGLDNIILDGLSMMIVFSELEELYRDPGASLPERELTFRDYRVQVEPSDTQLRADRQYWQERLDSIPPGPQLPTLVDPDTVTQPRFRRWQRRIPAETWKAALQNARHLGLTPAVVLLSSYAEVLGRWSTSSEFSVNVTLFDRQEVHPHIDRILGDFTSLLLVEIRTRPGDTRGVRAIRLRDQLASDLEHRSVSAIWVQRELARRRGAVAGASVVFTSGLGLGTAMSLDPGPGFPDRIWGISQTPQIWLDHQVSQTPDGELVIQWDAVEGLIAAEAIGSMFDEYARLVSAIADPGWADSRPGLPAASASHLAQPASSPQGPVSIRGESSPVAEAGKPRPGVESTVARIWEELLGSTGIDRVADFFGLGGDSLVATRMVARVRAEVGIELSLREFFADPTIAAVAATGMGPHGGQMQAGTEDFEEGEL</sequence>
<dbReference type="Pfam" id="PF00668">
    <property type="entry name" value="Condensation"/>
    <property type="match status" value="4"/>
</dbReference>
<name>A0A2A3WWP3_BREAU</name>
<dbReference type="InterPro" id="IPR036736">
    <property type="entry name" value="ACP-like_sf"/>
</dbReference>
<keyword evidence="5" id="KW-0596">Phosphopantetheine</keyword>
<dbReference type="SUPFAM" id="SSF52777">
    <property type="entry name" value="CoA-dependent acyltransferases"/>
    <property type="match status" value="8"/>
</dbReference>
<dbReference type="PANTHER" id="PTHR45527:SF10">
    <property type="entry name" value="PYOCHELIN SYNTHASE PCHF"/>
    <property type="match status" value="1"/>
</dbReference>
<dbReference type="SMART" id="SM00823">
    <property type="entry name" value="PKS_PP"/>
    <property type="match status" value="5"/>
</dbReference>
<gene>
    <name evidence="11" type="ORF">CIK79_00065</name>
</gene>
<dbReference type="InterPro" id="IPR010071">
    <property type="entry name" value="AA_adenyl_dom"/>
</dbReference>
<evidence type="ECO:0000256" key="1">
    <source>
        <dbReference type="ARBA" id="ARBA00001957"/>
    </source>
</evidence>
<dbReference type="Pfam" id="PF13193">
    <property type="entry name" value="AMP-binding_C"/>
    <property type="match status" value="2"/>
</dbReference>
<dbReference type="GO" id="GO:0008610">
    <property type="term" value="P:lipid biosynthetic process"/>
    <property type="evidence" value="ECO:0007669"/>
    <property type="project" value="UniProtKB-ARBA"/>
</dbReference>
<dbReference type="GO" id="GO:0072330">
    <property type="term" value="P:monocarboxylic acid biosynthetic process"/>
    <property type="evidence" value="ECO:0007669"/>
    <property type="project" value="UniProtKB-ARBA"/>
</dbReference>
<dbReference type="PROSITE" id="PS50075">
    <property type="entry name" value="CARRIER"/>
    <property type="match status" value="5"/>
</dbReference>
<dbReference type="InterPro" id="IPR023213">
    <property type="entry name" value="CAT-like_dom_sf"/>
</dbReference>
<feature type="domain" description="Carrier" evidence="10">
    <location>
        <begin position="2157"/>
        <end position="2238"/>
    </location>
</feature>
<dbReference type="FunFam" id="1.10.1200.10:FF:000016">
    <property type="entry name" value="Non-ribosomal peptide synthase"/>
    <property type="match status" value="1"/>
</dbReference>
<dbReference type="GO" id="GO:0044550">
    <property type="term" value="P:secondary metabolite biosynthetic process"/>
    <property type="evidence" value="ECO:0007669"/>
    <property type="project" value="TreeGrafter"/>
</dbReference>
<feature type="region of interest" description="Disordered" evidence="9">
    <location>
        <begin position="1"/>
        <end position="33"/>
    </location>
</feature>
<dbReference type="PROSITE" id="PS00012">
    <property type="entry name" value="PHOSPHOPANTETHEINE"/>
    <property type="match status" value="4"/>
</dbReference>
<dbReference type="FunFam" id="3.30.559.30:FF:000006">
    <property type="entry name" value="Yersiniabactin polyketide/non-ribosomal peptide synthetase"/>
    <property type="match status" value="4"/>
</dbReference>
<dbReference type="Gene3D" id="3.40.50.12780">
    <property type="entry name" value="N-terminal domain of ligase-like"/>
    <property type="match status" value="2"/>
</dbReference>
<dbReference type="InterPro" id="IPR020806">
    <property type="entry name" value="PKS_PP-bd"/>
</dbReference>
<dbReference type="PROSITE" id="PS00455">
    <property type="entry name" value="AMP_BINDING"/>
    <property type="match status" value="1"/>
</dbReference>
<dbReference type="SUPFAM" id="SSF47336">
    <property type="entry name" value="ACP-like"/>
    <property type="match status" value="5"/>
</dbReference>
<dbReference type="Gene3D" id="3.30.300.30">
    <property type="match status" value="2"/>
</dbReference>
<dbReference type="CDD" id="cd19535">
    <property type="entry name" value="Cyc_NRPS"/>
    <property type="match status" value="4"/>
</dbReference>
<keyword evidence="6" id="KW-0597">Phosphoprotein</keyword>
<dbReference type="InterPro" id="IPR045851">
    <property type="entry name" value="AMP-bd_C_sf"/>
</dbReference>
<dbReference type="InterPro" id="IPR020845">
    <property type="entry name" value="AMP-binding_CS"/>
</dbReference>
<dbReference type="GO" id="GO:0016874">
    <property type="term" value="F:ligase activity"/>
    <property type="evidence" value="ECO:0007669"/>
    <property type="project" value="UniProtKB-KW"/>
</dbReference>
<dbReference type="Pfam" id="PF00550">
    <property type="entry name" value="PP-binding"/>
    <property type="match status" value="5"/>
</dbReference>
<accession>A0A2A3WWP3</accession>
<dbReference type="Gene3D" id="3.30.559.30">
    <property type="entry name" value="Nonribosomal peptide synthetase, condensation domain"/>
    <property type="match status" value="4"/>
</dbReference>
<feature type="domain" description="Carrier" evidence="10">
    <location>
        <begin position="3265"/>
        <end position="3340"/>
    </location>
</feature>
<evidence type="ECO:0000256" key="6">
    <source>
        <dbReference type="ARBA" id="ARBA00022553"/>
    </source>
</evidence>
<reference evidence="11 12" key="1">
    <citation type="journal article" date="2017" name="Elife">
        <title>Extensive horizontal gene transfer in cheese-associated bacteria.</title>
        <authorList>
            <person name="Bonham K.S."/>
            <person name="Wolfe B.E."/>
            <person name="Dutton R.J."/>
        </authorList>
    </citation>
    <scope>NUCLEOTIDE SEQUENCE [LARGE SCALE GENOMIC DNA]</scope>
    <source>
        <strain evidence="11 12">JB5</strain>
    </source>
</reference>
<evidence type="ECO:0000256" key="7">
    <source>
        <dbReference type="ARBA" id="ARBA00022598"/>
    </source>
</evidence>
<comment type="caution">
    <text evidence="11">The sequence shown here is derived from an EMBL/GenBank/DDBJ whole genome shotgun (WGS) entry which is preliminary data.</text>
</comment>
<dbReference type="Gene3D" id="3.30.559.10">
    <property type="entry name" value="Chloramphenicol acetyltransferase-like domain"/>
    <property type="match status" value="4"/>
</dbReference>